<organism evidence="1 2">
    <name type="scientific">Parnassius apollo</name>
    <name type="common">Apollo butterfly</name>
    <name type="synonym">Papilio apollo</name>
    <dbReference type="NCBI Taxonomy" id="110799"/>
    <lineage>
        <taxon>Eukaryota</taxon>
        <taxon>Metazoa</taxon>
        <taxon>Ecdysozoa</taxon>
        <taxon>Arthropoda</taxon>
        <taxon>Hexapoda</taxon>
        <taxon>Insecta</taxon>
        <taxon>Pterygota</taxon>
        <taxon>Neoptera</taxon>
        <taxon>Endopterygota</taxon>
        <taxon>Lepidoptera</taxon>
        <taxon>Glossata</taxon>
        <taxon>Ditrysia</taxon>
        <taxon>Papilionoidea</taxon>
        <taxon>Papilionidae</taxon>
        <taxon>Parnassiinae</taxon>
        <taxon>Parnassini</taxon>
        <taxon>Parnassius</taxon>
        <taxon>Parnassius</taxon>
    </lineage>
</organism>
<evidence type="ECO:0000313" key="1">
    <source>
        <dbReference type="EMBL" id="CAG5023262.1"/>
    </source>
</evidence>
<accession>A0A8S3XFV8</accession>
<protein>
    <submittedName>
        <fullName evidence="1">(apollo) hypothetical protein</fullName>
    </submittedName>
</protein>
<reference evidence="1" key="1">
    <citation type="submission" date="2021-04" db="EMBL/GenBank/DDBJ databases">
        <authorList>
            <person name="Tunstrom K."/>
        </authorList>
    </citation>
    <scope>NUCLEOTIDE SEQUENCE</scope>
</reference>
<proteinExistence type="predicted"/>
<dbReference type="EMBL" id="CAJQZP010001152">
    <property type="protein sequence ID" value="CAG5023262.1"/>
    <property type="molecule type" value="Genomic_DNA"/>
</dbReference>
<keyword evidence="2" id="KW-1185">Reference proteome</keyword>
<dbReference type="PANTHER" id="PTHR33939">
    <property type="entry name" value="PROTEIN CBG22215"/>
    <property type="match status" value="1"/>
</dbReference>
<evidence type="ECO:0000313" key="2">
    <source>
        <dbReference type="Proteomes" id="UP000691718"/>
    </source>
</evidence>
<comment type="caution">
    <text evidence="1">The sequence shown here is derived from an EMBL/GenBank/DDBJ whole genome shotgun (WGS) entry which is preliminary data.</text>
</comment>
<dbReference type="OrthoDB" id="2266637at2759"/>
<dbReference type="PANTHER" id="PTHR33939:SF1">
    <property type="entry name" value="DUF4371 DOMAIN-CONTAINING PROTEIN"/>
    <property type="match status" value="1"/>
</dbReference>
<dbReference type="AlphaFoldDB" id="A0A8S3XFV8"/>
<name>A0A8S3XFV8_PARAO</name>
<gene>
    <name evidence="1" type="ORF">PAPOLLO_LOCUS17896</name>
</gene>
<sequence>MGLISLNKLLIHLKFKAQAHTCWQGVGRHYSAVTKTSIFGGFVDGYQEYYFQRQPANYFTYRNKYSCQNRNWCLNAAKFKHWFQAMLPRLKPKAVVVMDNASYRSRRQEKIPVTSWKKIDIQEWLSSKQISFEAKEKSSS</sequence>
<dbReference type="Proteomes" id="UP000691718">
    <property type="component" value="Unassembled WGS sequence"/>
</dbReference>